<dbReference type="AlphaFoldDB" id="A0AAV6XLN5"/>
<proteinExistence type="inferred from homology"/>
<dbReference type="Pfam" id="PF02519">
    <property type="entry name" value="Auxin_inducible"/>
    <property type="match status" value="1"/>
</dbReference>
<evidence type="ECO:0000313" key="3">
    <source>
        <dbReference type="Proteomes" id="UP000826271"/>
    </source>
</evidence>
<comment type="caution">
    <text evidence="2">The sequence shown here is derived from an EMBL/GenBank/DDBJ whole genome shotgun (WGS) entry which is preliminary data.</text>
</comment>
<organism evidence="2 3">
    <name type="scientific">Buddleja alternifolia</name>
    <dbReference type="NCBI Taxonomy" id="168488"/>
    <lineage>
        <taxon>Eukaryota</taxon>
        <taxon>Viridiplantae</taxon>
        <taxon>Streptophyta</taxon>
        <taxon>Embryophyta</taxon>
        <taxon>Tracheophyta</taxon>
        <taxon>Spermatophyta</taxon>
        <taxon>Magnoliopsida</taxon>
        <taxon>eudicotyledons</taxon>
        <taxon>Gunneridae</taxon>
        <taxon>Pentapetalae</taxon>
        <taxon>asterids</taxon>
        <taxon>lamiids</taxon>
        <taxon>Lamiales</taxon>
        <taxon>Scrophulariaceae</taxon>
        <taxon>Buddlejeae</taxon>
        <taxon>Buddleja</taxon>
    </lineage>
</organism>
<dbReference type="Proteomes" id="UP000826271">
    <property type="component" value="Unassembled WGS sequence"/>
</dbReference>
<dbReference type="InterPro" id="IPR003676">
    <property type="entry name" value="SAUR_fam"/>
</dbReference>
<dbReference type="GO" id="GO:0009733">
    <property type="term" value="P:response to auxin"/>
    <property type="evidence" value="ECO:0007669"/>
    <property type="project" value="InterPro"/>
</dbReference>
<gene>
    <name evidence="2" type="ORF">BUALT_Bualt04G0059200</name>
</gene>
<comment type="similarity">
    <text evidence="1">Belongs to the ARG7 family.</text>
</comment>
<dbReference type="PANTHER" id="PTHR31374">
    <property type="entry name" value="AUXIN-INDUCED PROTEIN-LIKE-RELATED"/>
    <property type="match status" value="1"/>
</dbReference>
<accession>A0AAV6XLN5</accession>
<keyword evidence="3" id="KW-1185">Reference proteome</keyword>
<evidence type="ECO:0008006" key="4">
    <source>
        <dbReference type="Google" id="ProtNLM"/>
    </source>
</evidence>
<evidence type="ECO:0000256" key="1">
    <source>
        <dbReference type="ARBA" id="ARBA00006974"/>
    </source>
</evidence>
<dbReference type="EMBL" id="WHWC01000004">
    <property type="protein sequence ID" value="KAG8383876.1"/>
    <property type="molecule type" value="Genomic_DNA"/>
</dbReference>
<name>A0AAV6XLN5_9LAMI</name>
<evidence type="ECO:0000313" key="2">
    <source>
        <dbReference type="EMBL" id="KAG8383876.1"/>
    </source>
</evidence>
<sequence>MNNKVKKGWVAVRVGLEEEKFERFTIPISYLYHPLFKTLLEEAHEVYGYNTTGPLKLPCSVHDFHHIQRQIEKELQLQLPHNYNHHNIYHHHYYHLPAVLSFRSC</sequence>
<dbReference type="PANTHER" id="PTHR31374:SF228">
    <property type="entry name" value="SAUR FAMILY PROTEIN"/>
    <property type="match status" value="1"/>
</dbReference>
<reference evidence="2" key="1">
    <citation type="submission" date="2019-10" db="EMBL/GenBank/DDBJ databases">
        <authorList>
            <person name="Zhang R."/>
            <person name="Pan Y."/>
            <person name="Wang J."/>
            <person name="Ma R."/>
            <person name="Yu S."/>
        </authorList>
    </citation>
    <scope>NUCLEOTIDE SEQUENCE</scope>
    <source>
        <strain evidence="2">LA-IB0</strain>
        <tissue evidence="2">Leaf</tissue>
    </source>
</reference>
<protein>
    <recommendedName>
        <fullName evidence="4">Small auxin up regulated protein</fullName>
    </recommendedName>
</protein>